<organism evidence="1 2">
    <name type="scientific">Acetatifactor muris</name>
    <dbReference type="NCBI Taxonomy" id="879566"/>
    <lineage>
        <taxon>Bacteria</taxon>
        <taxon>Bacillati</taxon>
        <taxon>Bacillota</taxon>
        <taxon>Clostridia</taxon>
        <taxon>Lachnospirales</taxon>
        <taxon>Lachnospiraceae</taxon>
        <taxon>Acetatifactor</taxon>
    </lineage>
</organism>
<evidence type="ECO:0008006" key="3">
    <source>
        <dbReference type="Google" id="ProtNLM"/>
    </source>
</evidence>
<gene>
    <name evidence="1" type="ORF">AMURIS_05281</name>
</gene>
<dbReference type="Proteomes" id="UP000236311">
    <property type="component" value="Unassembled WGS sequence"/>
</dbReference>
<protein>
    <recommendedName>
        <fullName evidence="3">Tocopherol cyclase</fullName>
    </recommendedName>
</protein>
<proteinExistence type="predicted"/>
<dbReference type="EMBL" id="OFSM01000053">
    <property type="protein sequence ID" value="SOY32516.1"/>
    <property type="molecule type" value="Genomic_DNA"/>
</dbReference>
<reference evidence="1 2" key="1">
    <citation type="submission" date="2018-01" db="EMBL/GenBank/DDBJ databases">
        <authorList>
            <person name="Gaut B.S."/>
            <person name="Morton B.R."/>
            <person name="Clegg M.T."/>
            <person name="Duvall M.R."/>
        </authorList>
    </citation>
    <scope>NUCLEOTIDE SEQUENCE [LARGE SCALE GENOMIC DNA]</scope>
    <source>
        <strain evidence="1">GP69</strain>
    </source>
</reference>
<dbReference type="OrthoDB" id="9772627at2"/>
<sequence>MHHSFYGWYFKCQSDTQTLAVIPAIHNTGNKRTCSIQVITDNDAWTVMFPADVFQRTKRNIFIGENRFGEKGIHLAMHTPQVTVSGRLDFGMLFPLKYDIMGPFTLVPFMECRHGVWSMRHPVKGNVCINGQKYFFRNAWGYWEGDRGRSFPKEYIWTQCFFPEGSLMLSVADIPMAGIHFTGIIGAVLWRGKEYRLATYLGAKVVKIQNNIVRVIQGSLELEARLLETSGRPLKAPLNGNMVRTIHESASCRAFYRFRKGGATLFAFETDRASFEFEYFS</sequence>
<evidence type="ECO:0000313" key="1">
    <source>
        <dbReference type="EMBL" id="SOY32516.1"/>
    </source>
</evidence>
<accession>A0A2K4ZQ03</accession>
<name>A0A2K4ZQ03_9FIRM</name>
<dbReference type="AlphaFoldDB" id="A0A2K4ZQ03"/>
<dbReference type="RefSeq" id="WP_103242456.1">
    <property type="nucleotide sequence ID" value="NZ_JANJZD010000059.1"/>
</dbReference>
<keyword evidence="2" id="KW-1185">Reference proteome</keyword>
<evidence type="ECO:0000313" key="2">
    <source>
        <dbReference type="Proteomes" id="UP000236311"/>
    </source>
</evidence>